<accession>A0A3B1D0I9</accession>
<dbReference type="GO" id="GO:0120147">
    <property type="term" value="F:formylglycine-generating oxidase activity"/>
    <property type="evidence" value="ECO:0007669"/>
    <property type="project" value="TreeGrafter"/>
</dbReference>
<protein>
    <submittedName>
        <fullName evidence="2">Sulfatase modifying factor 1 (C-alpha-formyglycine- generating enzyme 1)</fullName>
    </submittedName>
</protein>
<dbReference type="InterPro" id="IPR016187">
    <property type="entry name" value="CTDL_fold"/>
</dbReference>
<dbReference type="SUPFAM" id="SSF56436">
    <property type="entry name" value="C-type lectin-like"/>
    <property type="match status" value="1"/>
</dbReference>
<sequence length="184" mass="21557">MGTDAVDKKNHALKVGLTRPWFVDEHPEHRVDTRSFYIDKFEVTNQQYYIFCQATDRKPPRYWGGQKYPEGDRDLPVTHVSYFDATAFAYWSGKRLPTETEWEKAARGPLGNIFPWGNNFDWDLANISHSARKKTGHQLKPVGSYPKGVSHYGVHDMVGNVWEWVWDYYLPYPDSEYRSKDFGK</sequence>
<dbReference type="PANTHER" id="PTHR23150">
    <property type="entry name" value="SULFATASE MODIFYING FACTOR 1, 2"/>
    <property type="match status" value="1"/>
</dbReference>
<dbReference type="Pfam" id="PF03781">
    <property type="entry name" value="FGE-sulfatase"/>
    <property type="match status" value="1"/>
</dbReference>
<evidence type="ECO:0000259" key="1">
    <source>
        <dbReference type="Pfam" id="PF03781"/>
    </source>
</evidence>
<organism evidence="2">
    <name type="scientific">hydrothermal vent metagenome</name>
    <dbReference type="NCBI Taxonomy" id="652676"/>
    <lineage>
        <taxon>unclassified sequences</taxon>
        <taxon>metagenomes</taxon>
        <taxon>ecological metagenomes</taxon>
    </lineage>
</organism>
<dbReference type="AlphaFoldDB" id="A0A3B1D0I9"/>
<gene>
    <name evidence="2" type="ORF">MNBD_NITROSPINAE05-574</name>
</gene>
<name>A0A3B1D0I9_9ZZZZ</name>
<proteinExistence type="predicted"/>
<dbReference type="InterPro" id="IPR051043">
    <property type="entry name" value="Sulfatase_Mod_Factor_Kinase"/>
</dbReference>
<feature type="non-terminal residue" evidence="2">
    <location>
        <position position="184"/>
    </location>
</feature>
<reference evidence="2" key="1">
    <citation type="submission" date="2018-06" db="EMBL/GenBank/DDBJ databases">
        <authorList>
            <person name="Zhirakovskaya E."/>
        </authorList>
    </citation>
    <scope>NUCLEOTIDE SEQUENCE</scope>
</reference>
<dbReference type="PANTHER" id="PTHR23150:SF19">
    <property type="entry name" value="FORMYLGLYCINE-GENERATING ENZYME"/>
    <property type="match status" value="1"/>
</dbReference>
<dbReference type="InterPro" id="IPR042095">
    <property type="entry name" value="SUMF_sf"/>
</dbReference>
<dbReference type="InterPro" id="IPR005532">
    <property type="entry name" value="SUMF_dom"/>
</dbReference>
<feature type="domain" description="Sulfatase-modifying factor enzyme-like" evidence="1">
    <location>
        <begin position="23"/>
        <end position="176"/>
    </location>
</feature>
<dbReference type="Gene3D" id="3.90.1580.10">
    <property type="entry name" value="paralog of FGE (formylglycine-generating enzyme)"/>
    <property type="match status" value="1"/>
</dbReference>
<dbReference type="EMBL" id="UOGG01000089">
    <property type="protein sequence ID" value="VAX29724.1"/>
    <property type="molecule type" value="Genomic_DNA"/>
</dbReference>
<evidence type="ECO:0000313" key="2">
    <source>
        <dbReference type="EMBL" id="VAX29724.1"/>
    </source>
</evidence>